<sequence length="95" mass="10676">MSMNPDPKSGRRRRFSVGTRVRTPHSLDPQIPEEQWPLAAGVIIEDFTGSGGLSPKAYARDWAFSRRWAIALDDGNLIFRDSEDLDDEDPDTEAT</sequence>
<evidence type="ECO:0000313" key="2">
    <source>
        <dbReference type="EMBL" id="BAH55946.1"/>
    </source>
</evidence>
<geneLocation type="plasmid" evidence="2 3">
    <name>pROB01</name>
</geneLocation>
<evidence type="ECO:0000256" key="1">
    <source>
        <dbReference type="SAM" id="MobiDB-lite"/>
    </source>
</evidence>
<keyword evidence="2" id="KW-0614">Plasmid</keyword>
<proteinExistence type="predicted"/>
<dbReference type="Proteomes" id="UP000002212">
    <property type="component" value="Plasmid pROB01"/>
</dbReference>
<evidence type="ECO:0000313" key="3">
    <source>
        <dbReference type="Proteomes" id="UP000002212"/>
    </source>
</evidence>
<feature type="region of interest" description="Disordered" evidence="1">
    <location>
        <begin position="1"/>
        <end position="31"/>
    </location>
</feature>
<dbReference type="PATRIC" id="fig|632772.20.peg.8199"/>
<protein>
    <submittedName>
        <fullName evidence="2">Uncharacterized protein</fullName>
    </submittedName>
</protein>
<accession>C1BC91</accession>
<dbReference type="EMBL" id="AP011116">
    <property type="protein sequence ID" value="BAH55946.1"/>
    <property type="molecule type" value="Genomic_DNA"/>
</dbReference>
<gene>
    <name evidence="2" type="ordered locus">ROP_pROB01-04470</name>
</gene>
<reference evidence="2 3" key="1">
    <citation type="submission" date="2009-03" db="EMBL/GenBank/DDBJ databases">
        <title>Comparison of the complete genome sequences of Rhodococcus erythropolis PR4 and Rhodococcus opacus B4.</title>
        <authorList>
            <person name="Takarada H."/>
            <person name="Sekine M."/>
            <person name="Hosoyama A."/>
            <person name="Yamada R."/>
            <person name="Fujisawa T."/>
            <person name="Omata S."/>
            <person name="Shimizu A."/>
            <person name="Tsukatani N."/>
            <person name="Tanikawa S."/>
            <person name="Fujita N."/>
            <person name="Harayama S."/>
        </authorList>
    </citation>
    <scope>NUCLEOTIDE SEQUENCE [LARGE SCALE GENOMIC DNA]</scope>
    <source>
        <strain evidence="2 3">B4</strain>
        <plasmid evidence="2 3">pROB01</plasmid>
    </source>
</reference>
<dbReference type="HOGENOM" id="CLU_177030_0_0_11"/>
<dbReference type="AlphaFoldDB" id="C1BC91"/>
<dbReference type="KEGG" id="rop:ROP_pROB01-04470"/>
<organism evidence="2 3">
    <name type="scientific">Rhodococcus opacus (strain B4)</name>
    <dbReference type="NCBI Taxonomy" id="632772"/>
    <lineage>
        <taxon>Bacteria</taxon>
        <taxon>Bacillati</taxon>
        <taxon>Actinomycetota</taxon>
        <taxon>Actinomycetes</taxon>
        <taxon>Mycobacteriales</taxon>
        <taxon>Nocardiaceae</taxon>
        <taxon>Rhodococcus</taxon>
    </lineage>
</organism>
<name>C1BC91_RHOOB</name>